<evidence type="ECO:0000256" key="6">
    <source>
        <dbReference type="ARBA" id="ARBA00022660"/>
    </source>
</evidence>
<evidence type="ECO:0000256" key="10">
    <source>
        <dbReference type="ARBA" id="ARBA00022989"/>
    </source>
</evidence>
<keyword evidence="13 16" id="KW-0472">Membrane</keyword>
<evidence type="ECO:0000256" key="2">
    <source>
        <dbReference type="ARBA" id="ARBA00005698"/>
    </source>
</evidence>
<dbReference type="GO" id="GO:0008137">
    <property type="term" value="F:NADH dehydrogenase (ubiquinone) activity"/>
    <property type="evidence" value="ECO:0007669"/>
    <property type="project" value="UniProtKB-EC"/>
</dbReference>
<dbReference type="InterPro" id="IPR050269">
    <property type="entry name" value="ComplexI_Subunit6"/>
</dbReference>
<feature type="transmembrane region" description="Helical" evidence="16">
    <location>
        <begin position="20"/>
        <end position="42"/>
    </location>
</feature>
<evidence type="ECO:0000256" key="16">
    <source>
        <dbReference type="SAM" id="Phobius"/>
    </source>
</evidence>
<dbReference type="PANTHER" id="PTHR11435:SF1">
    <property type="entry name" value="NADH-UBIQUINONE OXIDOREDUCTASE CHAIN 6"/>
    <property type="match status" value="1"/>
</dbReference>
<dbReference type="GO" id="GO:0031966">
    <property type="term" value="C:mitochondrial membrane"/>
    <property type="evidence" value="ECO:0007669"/>
    <property type="project" value="UniProtKB-SubCell"/>
</dbReference>
<reference evidence="17" key="1">
    <citation type="submission" date="2015-03" db="EMBL/GenBank/DDBJ databases">
        <title>Emergence of plasmid-mediated VIM-4 carbapenemase in Citrobacter freundii, co-harbouring armA, CTX-M-3, TEM-1 and QnrB at a cancer centre in Bulgaria.</title>
        <authorList>
            <person name="Sabtcheva S.D."/>
            <person name="Ivanov I.N."/>
        </authorList>
    </citation>
    <scope>NUCLEOTIDE SEQUENCE</scope>
</reference>
<dbReference type="PANTHER" id="PTHR11435">
    <property type="entry name" value="NADH UBIQUINONE OXIDOREDUCTASE SUBUNIT ND6"/>
    <property type="match status" value="1"/>
</dbReference>
<evidence type="ECO:0000256" key="9">
    <source>
        <dbReference type="ARBA" id="ARBA00022982"/>
    </source>
</evidence>
<keyword evidence="5" id="KW-0813">Transport</keyword>
<evidence type="ECO:0000256" key="7">
    <source>
        <dbReference type="ARBA" id="ARBA00022692"/>
    </source>
</evidence>
<feature type="transmembrane region" description="Helical" evidence="16">
    <location>
        <begin position="81"/>
        <end position="100"/>
    </location>
</feature>
<feature type="transmembrane region" description="Helical" evidence="16">
    <location>
        <begin position="48"/>
        <end position="69"/>
    </location>
</feature>
<keyword evidence="12 17" id="KW-0496">Mitochondrion</keyword>
<geneLocation type="mitochondrion" evidence="17"/>
<proteinExistence type="inferred from homology"/>
<keyword evidence="9" id="KW-0249">Electron transport</keyword>
<comment type="similarity">
    <text evidence="2">Belongs to the complex I subunit 6 family.</text>
</comment>
<evidence type="ECO:0000313" key="17">
    <source>
        <dbReference type="EMBL" id="AKQ49248.1"/>
    </source>
</evidence>
<evidence type="ECO:0000256" key="3">
    <source>
        <dbReference type="ARBA" id="ARBA00012944"/>
    </source>
</evidence>
<organism evidence="17">
    <name type="scientific">Metanephrops thomsoni</name>
    <dbReference type="NCBI Taxonomy" id="360519"/>
    <lineage>
        <taxon>Eukaryota</taxon>
        <taxon>Metazoa</taxon>
        <taxon>Ecdysozoa</taxon>
        <taxon>Arthropoda</taxon>
        <taxon>Crustacea</taxon>
        <taxon>Multicrustacea</taxon>
        <taxon>Malacostraca</taxon>
        <taxon>Eumalacostraca</taxon>
        <taxon>Eucarida</taxon>
        <taxon>Decapoda</taxon>
        <taxon>Pleocyemata</taxon>
        <taxon>Astacidea</taxon>
        <taxon>Nephropoidea</taxon>
        <taxon>Nephropidae</taxon>
        <taxon>Metanephrops</taxon>
    </lineage>
</organism>
<dbReference type="AlphaFoldDB" id="A0A0K0PR20"/>
<evidence type="ECO:0000256" key="13">
    <source>
        <dbReference type="ARBA" id="ARBA00023136"/>
    </source>
</evidence>
<protein>
    <recommendedName>
        <fullName evidence="4">NADH-ubiquinone oxidoreductase chain 6</fullName>
        <ecNumber evidence="3">7.1.1.2</ecNumber>
    </recommendedName>
    <alternativeName>
        <fullName evidence="14">NADH dehydrogenase subunit 6</fullName>
    </alternativeName>
</protein>
<dbReference type="GeneID" id="25077356"/>
<dbReference type="EC" id="7.1.1.2" evidence="3"/>
<keyword evidence="11" id="KW-0520">NAD</keyword>
<evidence type="ECO:0000256" key="15">
    <source>
        <dbReference type="ARBA" id="ARBA00049551"/>
    </source>
</evidence>
<evidence type="ECO:0000256" key="1">
    <source>
        <dbReference type="ARBA" id="ARBA00004225"/>
    </source>
</evidence>
<dbReference type="CTD" id="4541"/>
<dbReference type="EMBL" id="KP889215">
    <property type="protein sequence ID" value="AKQ49248.1"/>
    <property type="molecule type" value="Genomic_DNA"/>
</dbReference>
<evidence type="ECO:0000256" key="11">
    <source>
        <dbReference type="ARBA" id="ARBA00023027"/>
    </source>
</evidence>
<evidence type="ECO:0000256" key="4">
    <source>
        <dbReference type="ARBA" id="ARBA00021095"/>
    </source>
</evidence>
<evidence type="ECO:0000256" key="14">
    <source>
        <dbReference type="ARBA" id="ARBA00031019"/>
    </source>
</evidence>
<keyword evidence="8" id="KW-1278">Translocase</keyword>
<evidence type="ECO:0000256" key="8">
    <source>
        <dbReference type="ARBA" id="ARBA00022967"/>
    </source>
</evidence>
<name>A0A0K0PR20_9EUCA</name>
<evidence type="ECO:0000256" key="12">
    <source>
        <dbReference type="ARBA" id="ARBA00023128"/>
    </source>
</evidence>
<comment type="catalytic activity">
    <reaction evidence="15">
        <text>a ubiquinone + NADH + 5 H(+)(in) = a ubiquinol + NAD(+) + 4 H(+)(out)</text>
        <dbReference type="Rhea" id="RHEA:29091"/>
        <dbReference type="Rhea" id="RHEA-COMP:9565"/>
        <dbReference type="Rhea" id="RHEA-COMP:9566"/>
        <dbReference type="ChEBI" id="CHEBI:15378"/>
        <dbReference type="ChEBI" id="CHEBI:16389"/>
        <dbReference type="ChEBI" id="CHEBI:17976"/>
        <dbReference type="ChEBI" id="CHEBI:57540"/>
        <dbReference type="ChEBI" id="CHEBI:57945"/>
        <dbReference type="EC" id="7.1.1.2"/>
    </reaction>
</comment>
<comment type="subcellular location">
    <subcellularLocation>
        <location evidence="1">Mitochondrion membrane</location>
        <topology evidence="1">Multi-pass membrane protein</topology>
    </subcellularLocation>
</comment>
<evidence type="ECO:0000256" key="5">
    <source>
        <dbReference type="ARBA" id="ARBA00022448"/>
    </source>
</evidence>
<keyword evidence="6" id="KW-0679">Respiratory chain</keyword>
<gene>
    <name evidence="17" type="primary">ND6</name>
</gene>
<sequence>MLFFMLPMILATSFLFTRLLHPLAMGLCLVVQTVMISITAGLNNSSFWFSYILFLIFLGAMLVLFIYVASLASNEPFKFSSLALMAFISFTALSLCLILIKDPLYMTSDVNVLSSSLCSALFTPNLTQSLISAIYSNPTMSFTLFMVLYLLLTLIVVVKIMTMYSSPLRLSSP</sequence>
<accession>A0A0K0PR20</accession>
<keyword evidence="7 16" id="KW-0812">Transmembrane</keyword>
<keyword evidence="10 16" id="KW-1133">Transmembrane helix</keyword>
<dbReference type="RefSeq" id="YP_009159614.1">
    <property type="nucleotide sequence ID" value="NC_027608.1"/>
</dbReference>
<feature type="transmembrane region" description="Helical" evidence="16">
    <location>
        <begin position="142"/>
        <end position="164"/>
    </location>
</feature>